<name>A0ABQ2EMV0_9DEIO</name>
<dbReference type="RefSeq" id="WP_189004758.1">
    <property type="nucleotide sequence ID" value="NZ_BMPP01000002.1"/>
</dbReference>
<accession>A0ABQ2EMV0</accession>
<feature type="domain" description="Aldehyde dehydrogenase" evidence="2">
    <location>
        <begin position="25"/>
        <end position="478"/>
    </location>
</feature>
<dbReference type="InterPro" id="IPR015590">
    <property type="entry name" value="Aldehyde_DH_dom"/>
</dbReference>
<gene>
    <name evidence="3" type="ORF">GCM10008955_08020</name>
</gene>
<evidence type="ECO:0000313" key="3">
    <source>
        <dbReference type="EMBL" id="GGK16966.1"/>
    </source>
</evidence>
<comment type="caution">
    <text evidence="3">The sequence shown here is derived from an EMBL/GenBank/DDBJ whole genome shotgun (WGS) entry which is preliminary data.</text>
</comment>
<dbReference type="SUPFAM" id="SSF53720">
    <property type="entry name" value="ALDH-like"/>
    <property type="match status" value="1"/>
</dbReference>
<evidence type="ECO:0000256" key="1">
    <source>
        <dbReference type="ARBA" id="ARBA00023002"/>
    </source>
</evidence>
<dbReference type="PROSITE" id="PS00070">
    <property type="entry name" value="ALDEHYDE_DEHYDR_CYS"/>
    <property type="match status" value="1"/>
</dbReference>
<dbReference type="Gene3D" id="3.40.309.10">
    <property type="entry name" value="Aldehyde Dehydrogenase, Chain A, domain 2"/>
    <property type="match status" value="1"/>
</dbReference>
<protein>
    <submittedName>
        <fullName evidence="3">NAD-dependent succinate-semialdehyde dehydrogenase</fullName>
    </submittedName>
</protein>
<dbReference type="PANTHER" id="PTHR43353:SF5">
    <property type="entry name" value="SUCCINATE-SEMIALDEHYDE DEHYDROGENASE, MITOCHONDRIAL"/>
    <property type="match status" value="1"/>
</dbReference>
<dbReference type="PANTHER" id="PTHR43353">
    <property type="entry name" value="SUCCINATE-SEMIALDEHYDE DEHYDROGENASE, MITOCHONDRIAL"/>
    <property type="match status" value="1"/>
</dbReference>
<reference evidence="4" key="1">
    <citation type="journal article" date="2019" name="Int. J. Syst. Evol. Microbiol.">
        <title>The Global Catalogue of Microorganisms (GCM) 10K type strain sequencing project: providing services to taxonomists for standard genome sequencing and annotation.</title>
        <authorList>
            <consortium name="The Broad Institute Genomics Platform"/>
            <consortium name="The Broad Institute Genome Sequencing Center for Infectious Disease"/>
            <person name="Wu L."/>
            <person name="Ma J."/>
        </authorList>
    </citation>
    <scope>NUCLEOTIDE SEQUENCE [LARGE SCALE GENOMIC DNA]</scope>
    <source>
        <strain evidence="4">JCM 30331</strain>
    </source>
</reference>
<evidence type="ECO:0000313" key="4">
    <source>
        <dbReference type="Proteomes" id="UP000647587"/>
    </source>
</evidence>
<dbReference type="Gene3D" id="3.40.605.10">
    <property type="entry name" value="Aldehyde Dehydrogenase, Chain A, domain 1"/>
    <property type="match status" value="1"/>
</dbReference>
<evidence type="ECO:0000259" key="2">
    <source>
        <dbReference type="Pfam" id="PF00171"/>
    </source>
</evidence>
<keyword evidence="1" id="KW-0560">Oxidoreductase</keyword>
<dbReference type="InterPro" id="IPR016160">
    <property type="entry name" value="Ald_DH_CS_CYS"/>
</dbReference>
<dbReference type="Pfam" id="PF00171">
    <property type="entry name" value="Aldedh"/>
    <property type="match status" value="1"/>
</dbReference>
<organism evidence="3 4">
    <name type="scientific">Deinococcus malanensis</name>
    <dbReference type="NCBI Taxonomy" id="1706855"/>
    <lineage>
        <taxon>Bacteria</taxon>
        <taxon>Thermotogati</taxon>
        <taxon>Deinococcota</taxon>
        <taxon>Deinococci</taxon>
        <taxon>Deinococcales</taxon>
        <taxon>Deinococcaceae</taxon>
        <taxon>Deinococcus</taxon>
    </lineage>
</organism>
<dbReference type="InterPro" id="IPR016162">
    <property type="entry name" value="Ald_DH_N"/>
</dbReference>
<sequence>MTTTQLDPVTRTMAYFAGEWHTTPRTFEIFHPGNGQSIGAVADCTADDARRAIDAAETALRDWRRTTGYERGQVLRRWHDLMLEHKEELARLMTLEMGKPITETRGEVHYAASFIEWCAEEASRIGGERIAMRLGNKRGFSSAEPVGIVYAVTPWNFPAGMITRKAAPALAAGCVMILKPAEQSPMTALYLAELWLEAGGPANTLQVLPTNDAAAFTVPFMEDSRVRKLTFTGSTPVGRLLYEQAARTMKRVSLELGGHAPFLVFEDADLERAAREVVSSKFRNAGQTCICTNRIYVQRSVMEEFTRLLSARTAKLTLGDPLDDQTRIGPVVEQAGLDKIQAHVKDALDRGAVATVGGRATGGLYFEPTILTNVDPGSLILREETFGPVAPIVPFDTEEEALRLANDSEYGLAAYAFTRGLSRAWRVAEALEYGIVGINDGGPSNGAPNVPFGGMKNSGVGREGGHWGLDEYLEIKFISMGV</sequence>
<keyword evidence="4" id="KW-1185">Reference proteome</keyword>
<dbReference type="InterPro" id="IPR016163">
    <property type="entry name" value="Ald_DH_C"/>
</dbReference>
<dbReference type="CDD" id="cd07103">
    <property type="entry name" value="ALDH_F5_SSADH_GabD"/>
    <property type="match status" value="1"/>
</dbReference>
<dbReference type="InterPro" id="IPR050740">
    <property type="entry name" value="Aldehyde_DH_Superfamily"/>
</dbReference>
<dbReference type="Proteomes" id="UP000647587">
    <property type="component" value="Unassembled WGS sequence"/>
</dbReference>
<dbReference type="InterPro" id="IPR016161">
    <property type="entry name" value="Ald_DH/histidinol_DH"/>
</dbReference>
<dbReference type="EMBL" id="BMPP01000002">
    <property type="protein sequence ID" value="GGK16966.1"/>
    <property type="molecule type" value="Genomic_DNA"/>
</dbReference>
<proteinExistence type="predicted"/>